<dbReference type="AlphaFoldDB" id="A0A084FZP3"/>
<dbReference type="HOGENOM" id="CLU_114589_0_0_1"/>
<dbReference type="GO" id="GO:0005789">
    <property type="term" value="C:endoplasmic reticulum membrane"/>
    <property type="evidence" value="ECO:0007669"/>
    <property type="project" value="UniProtKB-SubCell"/>
</dbReference>
<evidence type="ECO:0000256" key="8">
    <source>
        <dbReference type="ARBA" id="ARBA00023011"/>
    </source>
</evidence>
<keyword evidence="7 13" id="KW-1133">Transmembrane helix</keyword>
<keyword evidence="9" id="KW-0443">Lipid metabolism</keyword>
<name>A0A084FZP3_PSEDA</name>
<dbReference type="EMBL" id="JOWA01000121">
    <property type="protein sequence ID" value="KEZ40555.1"/>
    <property type="molecule type" value="Genomic_DNA"/>
</dbReference>
<evidence type="ECO:0000256" key="11">
    <source>
        <dbReference type="ARBA" id="ARBA00023166"/>
    </source>
</evidence>
<dbReference type="GeneID" id="27727538"/>
<comment type="caution">
    <text evidence="14">The sequence shown here is derived from an EMBL/GenBank/DDBJ whole genome shotgun (WGS) entry which is preliminary data.</text>
</comment>
<evidence type="ECO:0000256" key="3">
    <source>
        <dbReference type="ARBA" id="ARBA00022516"/>
    </source>
</evidence>
<evidence type="ECO:0000256" key="2">
    <source>
        <dbReference type="ARBA" id="ARBA00005377"/>
    </source>
</evidence>
<comment type="similarity">
    <text evidence="2">Belongs to the ERG28 family.</text>
</comment>
<gene>
    <name evidence="14" type="ORF">SAPIO_CDS8466</name>
</gene>
<dbReference type="RefSeq" id="XP_016640354.1">
    <property type="nucleotide sequence ID" value="XM_016790091.1"/>
</dbReference>
<accession>A0A084FZP3</accession>
<dbReference type="OrthoDB" id="6485510at2759"/>
<keyword evidence="15" id="KW-1185">Reference proteome</keyword>
<evidence type="ECO:0000256" key="5">
    <source>
        <dbReference type="ARBA" id="ARBA00022824"/>
    </source>
</evidence>
<evidence type="ECO:0000256" key="1">
    <source>
        <dbReference type="ARBA" id="ARBA00004477"/>
    </source>
</evidence>
<dbReference type="PANTHER" id="PTHR15451:SF19">
    <property type="entry name" value="ERGOSTEROL BIOSYNTHETIC PROTEIN 28 HOMOLOG"/>
    <property type="match status" value="1"/>
</dbReference>
<organism evidence="14 15">
    <name type="scientific">Pseudallescheria apiosperma</name>
    <name type="common">Scedosporium apiospermum</name>
    <dbReference type="NCBI Taxonomy" id="563466"/>
    <lineage>
        <taxon>Eukaryota</taxon>
        <taxon>Fungi</taxon>
        <taxon>Dikarya</taxon>
        <taxon>Ascomycota</taxon>
        <taxon>Pezizomycotina</taxon>
        <taxon>Sordariomycetes</taxon>
        <taxon>Hypocreomycetidae</taxon>
        <taxon>Microascales</taxon>
        <taxon>Microascaceae</taxon>
        <taxon>Scedosporium</taxon>
    </lineage>
</organism>
<evidence type="ECO:0000256" key="7">
    <source>
        <dbReference type="ARBA" id="ARBA00022989"/>
    </source>
</evidence>
<keyword evidence="3" id="KW-0444">Lipid biosynthesis</keyword>
<keyword evidence="11" id="KW-1207">Sterol metabolism</keyword>
<feature type="transmembrane region" description="Helical" evidence="13">
    <location>
        <begin position="16"/>
        <end position="38"/>
    </location>
</feature>
<dbReference type="OMA" id="NIAIWTY"/>
<evidence type="ECO:0000313" key="14">
    <source>
        <dbReference type="EMBL" id="KEZ40555.1"/>
    </source>
</evidence>
<evidence type="ECO:0000256" key="10">
    <source>
        <dbReference type="ARBA" id="ARBA00023136"/>
    </source>
</evidence>
<dbReference type="GO" id="GO:0016126">
    <property type="term" value="P:sterol biosynthetic process"/>
    <property type="evidence" value="ECO:0007669"/>
    <property type="project" value="UniProtKB-KW"/>
</dbReference>
<dbReference type="InterPro" id="IPR005352">
    <property type="entry name" value="Erg28"/>
</dbReference>
<keyword evidence="12" id="KW-0753">Steroid metabolism</keyword>
<comment type="subcellular location">
    <subcellularLocation>
        <location evidence="1">Endoplasmic reticulum membrane</location>
        <topology evidence="1">Multi-pass membrane protein</topology>
    </subcellularLocation>
</comment>
<dbReference type="Pfam" id="PF03694">
    <property type="entry name" value="Erg28"/>
    <property type="match status" value="1"/>
</dbReference>
<dbReference type="Proteomes" id="UP000028545">
    <property type="component" value="Unassembled WGS sequence"/>
</dbReference>
<dbReference type="GO" id="GO:0030674">
    <property type="term" value="F:protein-macromolecule adaptor activity"/>
    <property type="evidence" value="ECO:0007669"/>
    <property type="project" value="TreeGrafter"/>
</dbReference>
<keyword evidence="6" id="KW-0752">Steroid biosynthesis</keyword>
<dbReference type="KEGG" id="sapo:SAPIO_CDS8466"/>
<keyword evidence="8" id="KW-0756">Sterol biosynthesis</keyword>
<keyword evidence="4 13" id="KW-0812">Transmembrane</keyword>
<feature type="transmembrane region" description="Helical" evidence="13">
    <location>
        <begin position="118"/>
        <end position="137"/>
    </location>
</feature>
<dbReference type="VEuPathDB" id="FungiDB:SAPIO_CDS8466"/>
<keyword evidence="5" id="KW-0256">Endoplasmic reticulum</keyword>
<evidence type="ECO:0000256" key="13">
    <source>
        <dbReference type="SAM" id="Phobius"/>
    </source>
</evidence>
<evidence type="ECO:0000256" key="6">
    <source>
        <dbReference type="ARBA" id="ARBA00022955"/>
    </source>
</evidence>
<evidence type="ECO:0000256" key="4">
    <source>
        <dbReference type="ARBA" id="ARBA00022692"/>
    </source>
</evidence>
<proteinExistence type="inferred from homology"/>
<evidence type="ECO:0000313" key="15">
    <source>
        <dbReference type="Proteomes" id="UP000028545"/>
    </source>
</evidence>
<sequence length="170" mass="19028">MLSTLSSWLPNPTGYLPYYMLVLSIISIGNSAQNLITLHYTRRMYDARFVRNPKLPPASQGFNPDDSVNKLVHAPAGKDGSDQVTPLAARLFGTWTLLTSVVRLYAAYNLHIGPIYDIAVWTYVVALGHFLSELLVFKSMTLGKPQIFPLIFASTALIWMPSVRDHYVQV</sequence>
<dbReference type="PANTHER" id="PTHR15451">
    <property type="entry name" value="ERGOSTEROL BIOSYNTHETIC PROTEIN 28-RELATED"/>
    <property type="match status" value="1"/>
</dbReference>
<evidence type="ECO:0000256" key="12">
    <source>
        <dbReference type="ARBA" id="ARBA00023221"/>
    </source>
</evidence>
<reference evidence="14 15" key="1">
    <citation type="journal article" date="2014" name="Genome Announc.">
        <title>Draft genome sequence of the pathogenic fungus Scedosporium apiospermum.</title>
        <authorList>
            <person name="Vandeputte P."/>
            <person name="Ghamrawi S."/>
            <person name="Rechenmann M."/>
            <person name="Iltis A."/>
            <person name="Giraud S."/>
            <person name="Fleury M."/>
            <person name="Thornton C."/>
            <person name="Delhaes L."/>
            <person name="Meyer W."/>
            <person name="Papon N."/>
            <person name="Bouchara J.P."/>
        </authorList>
    </citation>
    <scope>NUCLEOTIDE SEQUENCE [LARGE SCALE GENOMIC DNA]</scope>
    <source>
        <strain evidence="14 15">IHEM 14462</strain>
    </source>
</reference>
<evidence type="ECO:0000256" key="9">
    <source>
        <dbReference type="ARBA" id="ARBA00023098"/>
    </source>
</evidence>
<protein>
    <submittedName>
        <fullName evidence="14">Transmembrane domain-containing protein</fullName>
    </submittedName>
</protein>
<keyword evidence="10 13" id="KW-0472">Membrane</keyword>